<dbReference type="GO" id="GO:0003723">
    <property type="term" value="F:RNA binding"/>
    <property type="evidence" value="ECO:0007669"/>
    <property type="project" value="InterPro"/>
</dbReference>
<dbReference type="EMBL" id="LIDT01000012">
    <property type="protein sequence ID" value="OCR34337.1"/>
    <property type="molecule type" value="Genomic_DNA"/>
</dbReference>
<dbReference type="InterPro" id="IPR020103">
    <property type="entry name" value="PsdUridine_synth_cat_dom_sf"/>
</dbReference>
<dbReference type="PROSITE" id="PS01129">
    <property type="entry name" value="PSI_RLU"/>
    <property type="match status" value="1"/>
</dbReference>
<dbReference type="SUPFAM" id="SSF55120">
    <property type="entry name" value="Pseudouridine synthase"/>
    <property type="match status" value="1"/>
</dbReference>
<dbReference type="GO" id="GO:0140098">
    <property type="term" value="F:catalytic activity, acting on RNA"/>
    <property type="evidence" value="ECO:0007669"/>
    <property type="project" value="UniProtKB-ARBA"/>
</dbReference>
<evidence type="ECO:0000313" key="3">
    <source>
        <dbReference type="Proteomes" id="UP000093197"/>
    </source>
</evidence>
<evidence type="ECO:0000313" key="2">
    <source>
        <dbReference type="EMBL" id="OCR34337.1"/>
    </source>
</evidence>
<comment type="caution">
    <text evidence="2">The sequence shown here is derived from an EMBL/GenBank/DDBJ whole genome shotgun (WGS) entry which is preliminary data.</text>
</comment>
<dbReference type="PANTHER" id="PTHR21600">
    <property type="entry name" value="MITOCHONDRIAL RNA PSEUDOURIDINE SYNTHASE"/>
    <property type="match status" value="1"/>
</dbReference>
<name>A0A853PYB7_BACFG</name>
<evidence type="ECO:0000259" key="1">
    <source>
        <dbReference type="Pfam" id="PF00849"/>
    </source>
</evidence>
<dbReference type="PANTHER" id="PTHR21600:SF89">
    <property type="entry name" value="RIBOSOMAL LARGE SUBUNIT PSEUDOURIDINE SYNTHASE A"/>
    <property type="match status" value="1"/>
</dbReference>
<dbReference type="GO" id="GO:0000455">
    <property type="term" value="P:enzyme-directed rRNA pseudouridine synthesis"/>
    <property type="evidence" value="ECO:0007669"/>
    <property type="project" value="TreeGrafter"/>
</dbReference>
<dbReference type="Gene3D" id="3.30.2350.10">
    <property type="entry name" value="Pseudouridine synthase"/>
    <property type="match status" value="1"/>
</dbReference>
<reference evidence="2 3" key="1">
    <citation type="journal article" date="2016" name="PLoS ONE">
        <title>Genomic Diversity of Enterotoxigenic Strains of Bacteroides fragilis.</title>
        <authorList>
            <person name="Pierce J.V."/>
            <person name="Bernstein H.D."/>
        </authorList>
    </citation>
    <scope>NUCLEOTIDE SEQUENCE [LARGE SCALE GENOMIC DNA]</scope>
    <source>
        <strain evidence="2 3">20793-3</strain>
    </source>
</reference>
<dbReference type="CDD" id="cd02869">
    <property type="entry name" value="PseudoU_synth_RluA_like"/>
    <property type="match status" value="1"/>
</dbReference>
<protein>
    <submittedName>
        <fullName evidence="2">Pseudouridine synthase</fullName>
    </submittedName>
</protein>
<sequence length="539" mass="61927">MFHSFQTSIAGIELPRLFTYPFHYTPHPLCVMAAGEVQAYINKQTRWKEELDKGKMFGVLIVRTSNGQTGYLAAFSGNLCGSNSHSFFVPPVYDLLKPDGFFKIEEEQISAINHQIGQLQNCDRYLELQQKMERETASSQQALSEARKVLKAAKEKREQRRLHRPNENEQAAMIRESQYQKAEFKRLERYWKEQISEIKTELESFSSQIEALKAERRNRSAALQQKLFQQFNFLNAKGETKNLCAIFEETVQKTPPAGAGECAAPKLLQYAYLSGLSPIAMAEFWWGESPKTEIRHHGYYYPSCRGKCEPILRHMLQGLDVEPAPSERYSLSQNMPEILFEDQWLLVLHKPEGVLSVPGKSEEQSIYSLLRARYPEATGPLVVHRLDMATSGLLLAAKTQEVHRHLQAQFENRSIKKRYIALLDGILPEEEGVIDLPICPDYLDRPRQMVNEELGKTAITRYRVMDRKNGQTRIAFFPLTGRTHQLRVHAAHPLGLNCPIVGDELYGRKAERLYLHAEYLEFIHPVSGQRMVIEKKAEF</sequence>
<dbReference type="Pfam" id="PF00849">
    <property type="entry name" value="PseudoU_synth_2"/>
    <property type="match status" value="1"/>
</dbReference>
<dbReference type="InterPro" id="IPR050188">
    <property type="entry name" value="RluA_PseudoU_synthase"/>
</dbReference>
<dbReference type="Proteomes" id="UP000093197">
    <property type="component" value="Unassembled WGS sequence"/>
</dbReference>
<dbReference type="RefSeq" id="WP_032579176.1">
    <property type="nucleotide sequence ID" value="NZ_JACSWE010000017.1"/>
</dbReference>
<dbReference type="GO" id="GO:0009982">
    <property type="term" value="F:pseudouridine synthase activity"/>
    <property type="evidence" value="ECO:0007669"/>
    <property type="project" value="InterPro"/>
</dbReference>
<accession>A0A853PYB7</accession>
<dbReference type="AlphaFoldDB" id="A0A853PYB7"/>
<organism evidence="2 3">
    <name type="scientific">Bacteroides fragilis</name>
    <dbReference type="NCBI Taxonomy" id="817"/>
    <lineage>
        <taxon>Bacteria</taxon>
        <taxon>Pseudomonadati</taxon>
        <taxon>Bacteroidota</taxon>
        <taxon>Bacteroidia</taxon>
        <taxon>Bacteroidales</taxon>
        <taxon>Bacteroidaceae</taxon>
        <taxon>Bacteroides</taxon>
    </lineage>
</organism>
<proteinExistence type="predicted"/>
<dbReference type="InterPro" id="IPR006145">
    <property type="entry name" value="PsdUridine_synth_RsuA/RluA"/>
</dbReference>
<dbReference type="InterPro" id="IPR006224">
    <property type="entry name" value="PsdUridine_synth_RluA-like_CS"/>
</dbReference>
<gene>
    <name evidence="2" type="ORF">AC094_11840</name>
</gene>
<feature type="domain" description="Pseudouridine synthase RsuA/RluA-like" evidence="1">
    <location>
        <begin position="345"/>
        <end position="492"/>
    </location>
</feature>